<reference evidence="2" key="1">
    <citation type="submission" date="2022-10" db="EMBL/GenBank/DDBJ databases">
        <title>Novel sulphate-reducing endosymbionts in the free-living metamonad Anaeramoeba.</title>
        <authorList>
            <person name="Jerlstrom-Hultqvist J."/>
            <person name="Cepicka I."/>
            <person name="Gallot-Lavallee L."/>
            <person name="Salas-Leiva D."/>
            <person name="Curtis B.A."/>
            <person name="Zahonova K."/>
            <person name="Pipaliya S."/>
            <person name="Dacks J."/>
            <person name="Roger A.J."/>
        </authorList>
    </citation>
    <scope>NUCLEOTIDE SEQUENCE</scope>
    <source>
        <strain evidence="2">BMAN</strain>
    </source>
</reference>
<name>A0A9Q0RAN9_ANAIG</name>
<evidence type="ECO:0000259" key="1">
    <source>
        <dbReference type="Pfam" id="PF01370"/>
    </source>
</evidence>
<dbReference type="Pfam" id="PF01370">
    <property type="entry name" value="Epimerase"/>
    <property type="match status" value="1"/>
</dbReference>
<gene>
    <name evidence="2" type="ORF">M0811_09370</name>
</gene>
<dbReference type="PANTHER" id="PTHR43245:SF11">
    <property type="entry name" value="LD23561P"/>
    <property type="match status" value="1"/>
</dbReference>
<accession>A0A9Q0RAN9</accession>
<feature type="domain" description="NAD-dependent epimerase/dehydratase" evidence="1">
    <location>
        <begin position="6"/>
        <end position="241"/>
    </location>
</feature>
<protein>
    <submittedName>
        <fullName evidence="2">Nad-dependent epimerase/dehydratase</fullName>
    </submittedName>
</protein>
<dbReference type="InterPro" id="IPR001509">
    <property type="entry name" value="Epimerase_deHydtase"/>
</dbReference>
<proteinExistence type="predicted"/>
<dbReference type="InterPro" id="IPR036291">
    <property type="entry name" value="NAD(P)-bd_dom_sf"/>
</dbReference>
<dbReference type="AlphaFoldDB" id="A0A9Q0RAN9"/>
<sequence>MSKPRVLILGGTGFIGRNLVKYLVENDLCSKIRVIDKVLPVTAYFSKEIEEAFQKVEYKQGNLGNEASIKKCFDDPDGKFQIVFNLAAETKYGQSEDVYQEKVLDVAKKCAAQAKEVGVERYIEVSTAQIYESSKKPSDENAKLKPWTHLAKYKLQAEEALKQMQVPGLIIVRPAIVYGPGDIQGISPRIITAAVYKQLKEKMKFLWSGDLRMNTVHVYDVCAALWLISQKGKVGSIYNLADKNETNQKAVNVILEQIFGIETGFAGNMASTFAKMNMKSVTEDVNEKHLTPWAELCKQHGILSTPLTPYLDQELLYKNSHCIDGSKVEKELGFQYKYPKMTKELVQEQLDYFLKLNLFPDLWKK</sequence>
<organism evidence="2 3">
    <name type="scientific">Anaeramoeba ignava</name>
    <name type="common">Anaerobic marine amoeba</name>
    <dbReference type="NCBI Taxonomy" id="1746090"/>
    <lineage>
        <taxon>Eukaryota</taxon>
        <taxon>Metamonada</taxon>
        <taxon>Anaeramoebidae</taxon>
        <taxon>Anaeramoeba</taxon>
    </lineage>
</organism>
<dbReference type="OMA" id="PQTAWLN"/>
<dbReference type="EMBL" id="JAPDFW010000080">
    <property type="protein sequence ID" value="KAJ5072673.1"/>
    <property type="molecule type" value="Genomic_DNA"/>
</dbReference>
<keyword evidence="3" id="KW-1185">Reference proteome</keyword>
<evidence type="ECO:0000313" key="3">
    <source>
        <dbReference type="Proteomes" id="UP001149090"/>
    </source>
</evidence>
<dbReference type="Gene3D" id="3.40.50.720">
    <property type="entry name" value="NAD(P)-binding Rossmann-like Domain"/>
    <property type="match status" value="1"/>
</dbReference>
<dbReference type="OrthoDB" id="16464at2759"/>
<dbReference type="PANTHER" id="PTHR43245">
    <property type="entry name" value="BIFUNCTIONAL POLYMYXIN RESISTANCE PROTEIN ARNA"/>
    <property type="match status" value="1"/>
</dbReference>
<dbReference type="InterPro" id="IPR050177">
    <property type="entry name" value="Lipid_A_modif_metabolic_enz"/>
</dbReference>
<comment type="caution">
    <text evidence="2">The sequence shown here is derived from an EMBL/GenBank/DDBJ whole genome shotgun (WGS) entry which is preliminary data.</text>
</comment>
<dbReference type="Proteomes" id="UP001149090">
    <property type="component" value="Unassembled WGS sequence"/>
</dbReference>
<dbReference type="SUPFAM" id="SSF51735">
    <property type="entry name" value="NAD(P)-binding Rossmann-fold domains"/>
    <property type="match status" value="1"/>
</dbReference>
<evidence type="ECO:0000313" key="2">
    <source>
        <dbReference type="EMBL" id="KAJ5072673.1"/>
    </source>
</evidence>